<dbReference type="EMBL" id="PFOI01000028">
    <property type="protein sequence ID" value="PIZ70970.1"/>
    <property type="molecule type" value="Genomic_DNA"/>
</dbReference>
<dbReference type="InterPro" id="IPR036748">
    <property type="entry name" value="MTH938-like_sf"/>
</dbReference>
<dbReference type="GO" id="GO:0005737">
    <property type="term" value="C:cytoplasm"/>
    <property type="evidence" value="ECO:0007669"/>
    <property type="project" value="TreeGrafter"/>
</dbReference>
<comment type="caution">
    <text evidence="1">The sequence shown here is derived from an EMBL/GenBank/DDBJ whole genome shotgun (WGS) entry which is preliminary data.</text>
</comment>
<dbReference type="PANTHER" id="PTHR15811">
    <property type="entry name" value="MTH938 DOMAIN-CONTAINING PROTEIN"/>
    <property type="match status" value="1"/>
</dbReference>
<dbReference type="AlphaFoldDB" id="A0A2M7UID4"/>
<sequence length="120" mass="13392">MPKIDSTKFGEIVIAGKKYGQVLIIGDKIVERDYDKLKKLFGTAHKIADWEIEQLLSNNPEAIVIGTGQDGLLEVDEEFKRQMAGRGIELIVGKTFEALEVYNEKIKAGQRANALMHTTC</sequence>
<dbReference type="Gene3D" id="3.40.1230.10">
    <property type="entry name" value="MTH938-like"/>
    <property type="match status" value="1"/>
</dbReference>
<organism evidence="1 2">
    <name type="scientific">Candidatus Portnoybacteria bacterium CG_4_10_14_0_2_um_filter_39_11</name>
    <dbReference type="NCBI Taxonomy" id="1974797"/>
    <lineage>
        <taxon>Bacteria</taxon>
        <taxon>Candidatus Portnoyibacteriota</taxon>
    </lineage>
</organism>
<gene>
    <name evidence="1" type="ORF">COY09_01725</name>
</gene>
<evidence type="ECO:0000313" key="1">
    <source>
        <dbReference type="EMBL" id="PIZ70970.1"/>
    </source>
</evidence>
<accession>A0A2M7UID4</accession>
<dbReference type="Proteomes" id="UP000231071">
    <property type="component" value="Unassembled WGS sequence"/>
</dbReference>
<dbReference type="SUPFAM" id="SSF64076">
    <property type="entry name" value="MTH938-like"/>
    <property type="match status" value="1"/>
</dbReference>
<reference evidence="2" key="1">
    <citation type="submission" date="2017-09" db="EMBL/GenBank/DDBJ databases">
        <title>Depth-based differentiation of microbial function through sediment-hosted aquifers and enrichment of novel symbionts in the deep terrestrial subsurface.</title>
        <authorList>
            <person name="Probst A.J."/>
            <person name="Ladd B."/>
            <person name="Jarett J.K."/>
            <person name="Geller-Mcgrath D.E."/>
            <person name="Sieber C.M.K."/>
            <person name="Emerson J.B."/>
            <person name="Anantharaman K."/>
            <person name="Thomas B.C."/>
            <person name="Malmstrom R."/>
            <person name="Stieglmeier M."/>
            <person name="Klingl A."/>
            <person name="Woyke T."/>
            <person name="Ryan C.M."/>
            <person name="Banfield J.F."/>
        </authorList>
    </citation>
    <scope>NUCLEOTIDE SEQUENCE [LARGE SCALE GENOMIC DNA]</scope>
</reference>
<dbReference type="InterPro" id="IPR007523">
    <property type="entry name" value="NDUFAF3/AAMDC"/>
</dbReference>
<dbReference type="Pfam" id="PF04430">
    <property type="entry name" value="DUF498"/>
    <property type="match status" value="1"/>
</dbReference>
<evidence type="ECO:0000313" key="2">
    <source>
        <dbReference type="Proteomes" id="UP000231071"/>
    </source>
</evidence>
<proteinExistence type="predicted"/>
<protein>
    <submittedName>
        <fullName evidence="1">Uncharacterized protein</fullName>
    </submittedName>
</protein>
<dbReference type="PANTHER" id="PTHR15811:SF5">
    <property type="entry name" value="MTH938 DOMAIN-CONTAINING PROTEIN"/>
    <property type="match status" value="1"/>
</dbReference>
<name>A0A2M7UID4_9BACT</name>